<dbReference type="SUPFAM" id="SSF52096">
    <property type="entry name" value="ClpP/crotonase"/>
    <property type="match status" value="1"/>
</dbReference>
<evidence type="ECO:0000256" key="1">
    <source>
        <dbReference type="ARBA" id="ARBA00005254"/>
    </source>
</evidence>
<comment type="similarity">
    <text evidence="1">Belongs to the enoyl-CoA hydratase/isomerase family.</text>
</comment>
<dbReference type="AlphaFoldDB" id="A0A7D4UA74"/>
<dbReference type="GO" id="GO:0003824">
    <property type="term" value="F:catalytic activity"/>
    <property type="evidence" value="ECO:0007669"/>
    <property type="project" value="UniProtKB-ARBA"/>
</dbReference>
<sequence length="261" mass="28264">MSTWTRITTEQRGHVYLIGLNRPEKLNAADEQMLQEISLAYGELDKNPQLRVGLVFAHGDHFTAGLDLNDVGPKLASGALAMVPEGGLDPWGMSTRQVSKPVVMAIQGTCFTLGVELALASEIIVAAENARFAQLEVTRGILPFGGGTIRFPQAAGWSNAMRYLLTGESFDANEAMRMSLVTEVVAAGQEFNRALELATRIAEQAPLAVQATLASARGMTPEADREKLMVVDRLKKLMKTNDVQRGMQAFASKTPAKFEGD</sequence>
<dbReference type="CDD" id="cd06558">
    <property type="entry name" value="crotonase-like"/>
    <property type="match status" value="1"/>
</dbReference>
<dbReference type="PANTHER" id="PTHR43802">
    <property type="entry name" value="ENOYL-COA HYDRATASE"/>
    <property type="match status" value="1"/>
</dbReference>
<accession>A0A7D4UA74</accession>
<dbReference type="RefSeq" id="WP_173492956.1">
    <property type="nucleotide sequence ID" value="NZ_CP054056.1"/>
</dbReference>
<dbReference type="Gene3D" id="1.10.12.10">
    <property type="entry name" value="Lyase 2-enoyl-coa Hydratase, Chain A, domain 2"/>
    <property type="match status" value="1"/>
</dbReference>
<organism evidence="2 3">
    <name type="scientific">Aquiluna borgnonia</name>
    <dbReference type="NCBI Taxonomy" id="2499157"/>
    <lineage>
        <taxon>Bacteria</taxon>
        <taxon>Bacillati</taxon>
        <taxon>Actinomycetota</taxon>
        <taxon>Actinomycetes</taxon>
        <taxon>Micrococcales</taxon>
        <taxon>Microbacteriaceae</taxon>
        <taxon>Luna cluster</taxon>
        <taxon>Luna-1 subcluster</taxon>
        <taxon>Aquiluna</taxon>
    </lineage>
</organism>
<protein>
    <submittedName>
        <fullName evidence="2">Crotonase/enoyl-CoA hydratase family protein</fullName>
    </submittedName>
</protein>
<reference evidence="2 3" key="1">
    <citation type="submission" date="2020-05" db="EMBL/GenBank/DDBJ databases">
        <title>Aquirufa sp. strain 15G-AUS-rot a new Aquirufa species.</title>
        <authorList>
            <person name="Pitt A."/>
            <person name="Hahn M.W."/>
        </authorList>
    </citation>
    <scope>NUCLEOTIDE SEQUENCE [LARGE SCALE GENOMIC DNA]</scope>
    <source>
        <strain evidence="2 3">15G-AUS-rot</strain>
    </source>
</reference>
<dbReference type="Gene3D" id="3.90.226.10">
    <property type="entry name" value="2-enoyl-CoA Hydratase, Chain A, domain 1"/>
    <property type="match status" value="1"/>
</dbReference>
<evidence type="ECO:0000313" key="3">
    <source>
        <dbReference type="Proteomes" id="UP000501003"/>
    </source>
</evidence>
<evidence type="ECO:0000313" key="2">
    <source>
        <dbReference type="EMBL" id="QKJ24657.1"/>
    </source>
</evidence>
<dbReference type="InterPro" id="IPR014748">
    <property type="entry name" value="Enoyl-CoA_hydra_C"/>
</dbReference>
<dbReference type="PANTHER" id="PTHR43802:SF1">
    <property type="entry name" value="IP11341P-RELATED"/>
    <property type="match status" value="1"/>
</dbReference>
<dbReference type="NCBIfam" id="NF005126">
    <property type="entry name" value="PRK06563.1"/>
    <property type="match status" value="1"/>
</dbReference>
<dbReference type="Proteomes" id="UP000501003">
    <property type="component" value="Chromosome"/>
</dbReference>
<dbReference type="EMBL" id="CP054056">
    <property type="protein sequence ID" value="QKJ24657.1"/>
    <property type="molecule type" value="Genomic_DNA"/>
</dbReference>
<dbReference type="InterPro" id="IPR001753">
    <property type="entry name" value="Enoyl-CoA_hydra/iso"/>
</dbReference>
<dbReference type="InterPro" id="IPR029045">
    <property type="entry name" value="ClpP/crotonase-like_dom_sf"/>
</dbReference>
<dbReference type="KEGG" id="aqg:HRU87_00125"/>
<proteinExistence type="inferred from homology"/>
<name>A0A7D4UA74_9MICO</name>
<keyword evidence="3" id="KW-1185">Reference proteome</keyword>
<gene>
    <name evidence="2" type="ORF">HRU87_00125</name>
</gene>
<dbReference type="Pfam" id="PF00378">
    <property type="entry name" value="ECH_1"/>
    <property type="match status" value="1"/>
</dbReference>